<evidence type="ECO:0000313" key="1">
    <source>
        <dbReference type="EMBL" id="RWX00073.1"/>
    </source>
</evidence>
<dbReference type="Gene3D" id="3.30.70.790">
    <property type="entry name" value="UreE, C-terminal domain"/>
    <property type="match status" value="1"/>
</dbReference>
<dbReference type="RefSeq" id="WP_128390030.1">
    <property type="nucleotide sequence ID" value="NZ_SBII01000007.1"/>
</dbReference>
<accession>A0A3S3QCY0</accession>
<organism evidence="1 2">
    <name type="scientific">Flavobacterium cerinum</name>
    <dbReference type="NCBI Taxonomy" id="2502784"/>
    <lineage>
        <taxon>Bacteria</taxon>
        <taxon>Pseudomonadati</taxon>
        <taxon>Bacteroidota</taxon>
        <taxon>Flavobacteriia</taxon>
        <taxon>Flavobacteriales</taxon>
        <taxon>Flavobacteriaceae</taxon>
        <taxon>Flavobacterium</taxon>
    </lineage>
</organism>
<comment type="caution">
    <text evidence="1">The sequence shown here is derived from an EMBL/GenBank/DDBJ whole genome shotgun (WGS) entry which is preliminary data.</text>
</comment>
<evidence type="ECO:0000313" key="2">
    <source>
        <dbReference type="Proteomes" id="UP000287527"/>
    </source>
</evidence>
<keyword evidence="2" id="KW-1185">Reference proteome</keyword>
<name>A0A3S3QCY0_9FLAO</name>
<dbReference type="EMBL" id="SBII01000007">
    <property type="protein sequence ID" value="RWX00073.1"/>
    <property type="molecule type" value="Genomic_DNA"/>
</dbReference>
<dbReference type="AlphaFoldDB" id="A0A3S3QCY0"/>
<proteinExistence type="predicted"/>
<reference evidence="1 2" key="1">
    <citation type="submission" date="2019-01" db="EMBL/GenBank/DDBJ databases">
        <title>Flavobacterium sp. nov.,isolated from freshwater.</title>
        <authorList>
            <person name="Zhang R."/>
            <person name="Du Z.-J."/>
        </authorList>
    </citation>
    <scope>NUCLEOTIDE SEQUENCE [LARGE SCALE GENOMIC DNA]</scope>
    <source>
        <strain evidence="1 2">1E403</strain>
    </source>
</reference>
<dbReference type="Proteomes" id="UP000287527">
    <property type="component" value="Unassembled WGS sequence"/>
</dbReference>
<protein>
    <submittedName>
        <fullName evidence="1">DUF2007 domain-containing protein</fullName>
    </submittedName>
</protein>
<sequence length="80" mass="9170">MKQFITAAVFSFPHEITILKHLLEEAGVHYYFENETMADLLPMYSYVLGGIKLQVHPNDLETVNYILQKLDTSGNNLKIV</sequence>
<gene>
    <name evidence="1" type="ORF">EPI11_11050</name>
</gene>
<dbReference type="OrthoDB" id="8480302at2"/>